<dbReference type="InterPro" id="IPR020911">
    <property type="entry name" value="UPF0325"/>
</dbReference>
<gene>
    <name evidence="2" type="ORF">PROSTU_00887</name>
</gene>
<dbReference type="AlphaFoldDB" id="A0AA87CUL6"/>
<reference evidence="2 3" key="3">
    <citation type="submission" date="2008-05" db="EMBL/GenBank/DDBJ databases">
        <authorList>
            <person name="Fulton L."/>
            <person name="Clifton S."/>
            <person name="Fulton B."/>
            <person name="Xu J."/>
            <person name="Minx P."/>
            <person name="Pepin K.H."/>
            <person name="Johnson M."/>
            <person name="Thiruvilangam P."/>
            <person name="Bhonagiri V."/>
            <person name="Nash W.E."/>
            <person name="Mardis E.R."/>
            <person name="Wilson R.K."/>
        </authorList>
    </citation>
    <scope>NUCLEOTIDE SEQUENCE [LARGE SCALE GENOMIC DNA]</scope>
    <source>
        <strain evidence="2 3">ATCC 25827</strain>
    </source>
</reference>
<dbReference type="HAMAP" id="MF_01519">
    <property type="entry name" value="UPF0325"/>
    <property type="match status" value="1"/>
</dbReference>
<dbReference type="NCBIfam" id="NF010213">
    <property type="entry name" value="PRK13677.1"/>
    <property type="match status" value="1"/>
</dbReference>
<name>A0AA87CUL6_PROST</name>
<comment type="similarity">
    <text evidence="1">Belongs to the UPF0325 family.</text>
</comment>
<comment type="caution">
    <text evidence="2">The sequence shown here is derived from an EMBL/GenBank/DDBJ whole genome shotgun (WGS) entry which is preliminary data.</text>
</comment>
<evidence type="ECO:0000313" key="3">
    <source>
        <dbReference type="Proteomes" id="UP000004506"/>
    </source>
</evidence>
<dbReference type="EMBL" id="ABJD02000082">
    <property type="protein sequence ID" value="EDU61140.1"/>
    <property type="molecule type" value="Genomic_DNA"/>
</dbReference>
<organism evidence="2 3">
    <name type="scientific">Providencia stuartii ATCC 25827</name>
    <dbReference type="NCBI Taxonomy" id="471874"/>
    <lineage>
        <taxon>Bacteria</taxon>
        <taxon>Pseudomonadati</taxon>
        <taxon>Pseudomonadota</taxon>
        <taxon>Gammaproteobacteria</taxon>
        <taxon>Enterobacterales</taxon>
        <taxon>Morganellaceae</taxon>
        <taxon>Providencia</taxon>
    </lineage>
</organism>
<protein>
    <recommendedName>
        <fullName evidence="1">UPF0325 protein PROSTU_00887</fullName>
    </recommendedName>
</protein>
<reference evidence="3" key="2">
    <citation type="submission" date="2008-04" db="EMBL/GenBank/DDBJ databases">
        <title>Draft genome sequence of Providencia stuartii(ATCC 25827).</title>
        <authorList>
            <person name="Sudarsanam P."/>
            <person name="Ley R."/>
            <person name="Guruge J."/>
            <person name="Turnbaugh P.J."/>
            <person name="Mahowald M."/>
            <person name="Liep D."/>
            <person name="Gordon J."/>
        </authorList>
    </citation>
    <scope>NUCLEOTIDE SEQUENCE [LARGE SCALE GENOMIC DNA]</scope>
    <source>
        <strain evidence="3">ATCC 25827</strain>
    </source>
</reference>
<evidence type="ECO:0000313" key="2">
    <source>
        <dbReference type="EMBL" id="EDU61140.1"/>
    </source>
</evidence>
<reference evidence="3" key="1">
    <citation type="submission" date="2008-04" db="EMBL/GenBank/DDBJ databases">
        <title>Draft genome sequence of Providencia stuartii (ATCC 25827).</title>
        <authorList>
            <person name="Sudarsanam P."/>
            <person name="Ley R."/>
            <person name="Guruge J."/>
            <person name="Turnbaugh P.J."/>
            <person name="Mahowald M."/>
            <person name="Liep D."/>
            <person name="Gordon J."/>
        </authorList>
    </citation>
    <scope>NUCLEOTIDE SEQUENCE [LARGE SCALE GENOMIC DNA]</scope>
    <source>
        <strain evidence="3">ATCC 25827</strain>
    </source>
</reference>
<dbReference type="Proteomes" id="UP000004506">
    <property type="component" value="Unassembled WGS sequence"/>
</dbReference>
<evidence type="ECO:0000256" key="1">
    <source>
        <dbReference type="HAMAP-Rule" id="MF_01519"/>
    </source>
</evidence>
<sequence length="165" mass="19122">MRVFLIPAKNRIILFLLAYANGSVPLQISVSYNSVNNMYDNLKSLGISNPQDIDRYTLRQEANNDILKIYFRKDKGEFFAKSVKFKYPRQRKTVAAADGSNNFKEINEINSNLRYAIEELDQICQNDTSDIDLKHKILDDLRHLEHVVSNKIAEIEADLEKLTRK</sequence>
<proteinExistence type="inferred from homology"/>
<dbReference type="Pfam" id="PF11944">
    <property type="entry name" value="DUF3461"/>
    <property type="match status" value="1"/>
</dbReference>
<accession>A0AA87CUL6</accession>